<proteinExistence type="predicted"/>
<keyword evidence="2" id="KW-1185">Reference proteome</keyword>
<dbReference type="AlphaFoldDB" id="A0AAU9K866"/>
<dbReference type="Proteomes" id="UP001162131">
    <property type="component" value="Unassembled WGS sequence"/>
</dbReference>
<organism evidence="1 2">
    <name type="scientific">Blepharisma stoltei</name>
    <dbReference type="NCBI Taxonomy" id="1481888"/>
    <lineage>
        <taxon>Eukaryota</taxon>
        <taxon>Sar</taxon>
        <taxon>Alveolata</taxon>
        <taxon>Ciliophora</taxon>
        <taxon>Postciliodesmatophora</taxon>
        <taxon>Heterotrichea</taxon>
        <taxon>Heterotrichida</taxon>
        <taxon>Blepharismidae</taxon>
        <taxon>Blepharisma</taxon>
    </lineage>
</organism>
<evidence type="ECO:0000313" key="1">
    <source>
        <dbReference type="EMBL" id="CAG9331844.1"/>
    </source>
</evidence>
<sequence length="597" mass="70277">MLLFPLKRAIHQLFFVSRNISTIRFSSRFYSTNSSPIERSWSIEQPRLTLPDFINYCDKRILSKADFSKTLKNLDKEIFKNICEEEAFFISRAIVRLFSKDIPIDAIKNFEEAVVGTLKNYNSDSQEINGCLNDIMKMHKFAFIPANHDFENEYLEYLNKSFKPTKAIYMIYAITNLVQKPQDINKYKTVYQSLAKLISIVDLTTLQDKYLSTLLSSFALAYSYLNKAASFEMKSGEDLFDEIEKIVLLRIEAGGLNFEFINEYTSALNSIDKASKNLIMSWSKSLTASIDNLEDQDFMKSFFTAINVNFEDDFQKNSIQKLLFENLLKRLNRLKLKDFRNAFRFLGSEVFYVDERLNEAFKDYIKGEAFLSLKINEKVEKAIILMTSLWNLLENYDTELLETLKKICCESYSELQIMNKLKLAAFFSTSKDLTEGFWKKFIDEVHLAFNNDFTYNYLYAINLNLLGTPYYEEYHQKIQSIYEVLEQSWKAIRENGKSFTNWTHTHDIVNNYLLSKNIDFQKNYFHYFYFDFAIPQTKKLIKINQVHDYTFPAKFLKRYNDLSISFQAKTEWKIIYISSINTTDQEVSEKLQSILDS</sequence>
<gene>
    <name evidence="1" type="ORF">BSTOLATCC_MIC53903</name>
</gene>
<name>A0AAU9K866_9CILI</name>
<evidence type="ECO:0000313" key="2">
    <source>
        <dbReference type="Proteomes" id="UP001162131"/>
    </source>
</evidence>
<reference evidence="1" key="1">
    <citation type="submission" date="2021-09" db="EMBL/GenBank/DDBJ databases">
        <authorList>
            <consortium name="AG Swart"/>
            <person name="Singh M."/>
            <person name="Singh A."/>
            <person name="Seah K."/>
            <person name="Emmerich C."/>
        </authorList>
    </citation>
    <scope>NUCLEOTIDE SEQUENCE</scope>
    <source>
        <strain evidence="1">ATCC30299</strain>
    </source>
</reference>
<dbReference type="EMBL" id="CAJZBQ010000053">
    <property type="protein sequence ID" value="CAG9331844.1"/>
    <property type="molecule type" value="Genomic_DNA"/>
</dbReference>
<comment type="caution">
    <text evidence="1">The sequence shown here is derived from an EMBL/GenBank/DDBJ whole genome shotgun (WGS) entry which is preliminary data.</text>
</comment>
<accession>A0AAU9K866</accession>
<protein>
    <submittedName>
        <fullName evidence="1">Uncharacterized protein</fullName>
    </submittedName>
</protein>